<sequence length="311" mass="35426">MKDESYLSNGYLDTPIDWIPGMRNIRLKDLPSFIRTTDRDEIVLNFMMEQAQNCLKSSAIIFNTFDELEQEVLNAIVAKFPRIYTIGPLPLLSKQLPENKLESMSSSLWKEDSSCLDWLHERSPNSVVYINFGSIAVMTEENLIEFAWGLADSNHPFLWIIRPDVIMGGSATLPAEFTKATKDRGMLASWCPQDQVLSHPSVGGFLTHAGWNSTIESICAGVPVICWPFFAEQQTNCRYACTTWEIGMEIDKNVKREDIQKLVKELMEGDKGKNMRQKVLYWKEKAEEATKKGGSSYKNFDTLTKEILCLK</sequence>
<dbReference type="SUPFAM" id="SSF53756">
    <property type="entry name" value="UDP-Glycosyltransferase/glycogen phosphorylase"/>
    <property type="match status" value="1"/>
</dbReference>
<keyword evidence="5" id="KW-1185">Reference proteome</keyword>
<dbReference type="Gene3D" id="3.40.50.2000">
    <property type="entry name" value="Glycogen Phosphorylase B"/>
    <property type="match status" value="2"/>
</dbReference>
<dbReference type="GO" id="GO:0080043">
    <property type="term" value="F:quercetin 3-O-glucosyltransferase activity"/>
    <property type="evidence" value="ECO:0007669"/>
    <property type="project" value="TreeGrafter"/>
</dbReference>
<reference evidence="4 5" key="1">
    <citation type="submission" date="2020-06" db="EMBL/GenBank/DDBJ databases">
        <title>Transcriptomic and genomic resources for Thalictrum thalictroides and T. hernandezii: Facilitating candidate gene discovery in an emerging model plant lineage.</title>
        <authorList>
            <person name="Arias T."/>
            <person name="Riano-Pachon D.M."/>
            <person name="Di Stilio V.S."/>
        </authorList>
    </citation>
    <scope>NUCLEOTIDE SEQUENCE [LARGE SCALE GENOMIC DNA]</scope>
    <source>
        <strain evidence="5">cv. WT478/WT964</strain>
        <tissue evidence="4">Leaves</tissue>
    </source>
</reference>
<dbReference type="PANTHER" id="PTHR11926:SF1547">
    <property type="entry name" value="GLYCOSYLTRANSFERASE"/>
    <property type="match status" value="1"/>
</dbReference>
<dbReference type="InterPro" id="IPR002213">
    <property type="entry name" value="UDP_glucos_trans"/>
</dbReference>
<dbReference type="OrthoDB" id="5835829at2759"/>
<evidence type="ECO:0000256" key="3">
    <source>
        <dbReference type="RuleBase" id="RU003718"/>
    </source>
</evidence>
<evidence type="ECO:0000313" key="4">
    <source>
        <dbReference type="EMBL" id="KAF5188288.1"/>
    </source>
</evidence>
<dbReference type="AlphaFoldDB" id="A0A7J6VUM2"/>
<keyword evidence="3" id="KW-0328">Glycosyltransferase</keyword>
<evidence type="ECO:0000313" key="5">
    <source>
        <dbReference type="Proteomes" id="UP000554482"/>
    </source>
</evidence>
<proteinExistence type="inferred from homology"/>
<gene>
    <name evidence="4" type="ORF">FRX31_022125</name>
</gene>
<evidence type="ECO:0000256" key="2">
    <source>
        <dbReference type="ARBA" id="ARBA00022679"/>
    </source>
</evidence>
<dbReference type="Pfam" id="PF00201">
    <property type="entry name" value="UDPGT"/>
    <property type="match status" value="1"/>
</dbReference>
<dbReference type="PANTHER" id="PTHR11926">
    <property type="entry name" value="GLUCOSYL/GLUCURONOSYL TRANSFERASES"/>
    <property type="match status" value="1"/>
</dbReference>
<dbReference type="FunFam" id="3.40.50.2000:FF:000027">
    <property type="entry name" value="Glycosyltransferase"/>
    <property type="match status" value="1"/>
</dbReference>
<accession>A0A7J6VUM2</accession>
<dbReference type="EMBL" id="JABWDY010026943">
    <property type="protein sequence ID" value="KAF5188288.1"/>
    <property type="molecule type" value="Genomic_DNA"/>
</dbReference>
<dbReference type="GO" id="GO:0080044">
    <property type="term" value="F:quercetin 7-O-glucosyltransferase activity"/>
    <property type="evidence" value="ECO:0007669"/>
    <property type="project" value="TreeGrafter"/>
</dbReference>
<dbReference type="PROSITE" id="PS00375">
    <property type="entry name" value="UDPGT"/>
    <property type="match status" value="1"/>
</dbReference>
<evidence type="ECO:0000256" key="1">
    <source>
        <dbReference type="ARBA" id="ARBA00009995"/>
    </source>
</evidence>
<name>A0A7J6VUM2_THATH</name>
<protein>
    <submittedName>
        <fullName evidence="4">Udp-glycosyltransferase 85a8</fullName>
    </submittedName>
</protein>
<comment type="caution">
    <text evidence="4">The sequence shown here is derived from an EMBL/GenBank/DDBJ whole genome shotgun (WGS) entry which is preliminary data.</text>
</comment>
<dbReference type="Proteomes" id="UP000554482">
    <property type="component" value="Unassembled WGS sequence"/>
</dbReference>
<comment type="similarity">
    <text evidence="1 3">Belongs to the UDP-glycosyltransferase family.</text>
</comment>
<dbReference type="InterPro" id="IPR035595">
    <property type="entry name" value="UDP_glycos_trans_CS"/>
</dbReference>
<organism evidence="4 5">
    <name type="scientific">Thalictrum thalictroides</name>
    <name type="common">Rue-anemone</name>
    <name type="synonym">Anemone thalictroides</name>
    <dbReference type="NCBI Taxonomy" id="46969"/>
    <lineage>
        <taxon>Eukaryota</taxon>
        <taxon>Viridiplantae</taxon>
        <taxon>Streptophyta</taxon>
        <taxon>Embryophyta</taxon>
        <taxon>Tracheophyta</taxon>
        <taxon>Spermatophyta</taxon>
        <taxon>Magnoliopsida</taxon>
        <taxon>Ranunculales</taxon>
        <taxon>Ranunculaceae</taxon>
        <taxon>Thalictroideae</taxon>
        <taxon>Thalictrum</taxon>
    </lineage>
</organism>
<keyword evidence="2 3" id="KW-0808">Transferase</keyword>
<dbReference type="CDD" id="cd03784">
    <property type="entry name" value="GT1_Gtf-like"/>
    <property type="match status" value="1"/>
</dbReference>